<proteinExistence type="predicted"/>
<protein>
    <submittedName>
        <fullName evidence="2">Uncharacterized protein</fullName>
    </submittedName>
</protein>
<comment type="caution">
    <text evidence="2">The sequence shown here is derived from an EMBL/GenBank/DDBJ whole genome shotgun (WGS) entry which is preliminary data.</text>
</comment>
<dbReference type="EMBL" id="RQTK01000021">
    <property type="protein sequence ID" value="RUS90978.1"/>
    <property type="molecule type" value="Genomic_DNA"/>
</dbReference>
<keyword evidence="3" id="KW-1185">Reference proteome</keyword>
<gene>
    <name evidence="2" type="ORF">EGW08_001282</name>
</gene>
<evidence type="ECO:0000313" key="2">
    <source>
        <dbReference type="EMBL" id="RUS90978.1"/>
    </source>
</evidence>
<name>A0A3S1A0U2_ELYCH</name>
<reference evidence="2 3" key="1">
    <citation type="submission" date="2019-01" db="EMBL/GenBank/DDBJ databases">
        <title>A draft genome assembly of the solar-powered sea slug Elysia chlorotica.</title>
        <authorList>
            <person name="Cai H."/>
            <person name="Li Q."/>
            <person name="Fang X."/>
            <person name="Li J."/>
            <person name="Curtis N.E."/>
            <person name="Altenburger A."/>
            <person name="Shibata T."/>
            <person name="Feng M."/>
            <person name="Maeda T."/>
            <person name="Schwartz J.A."/>
            <person name="Shigenobu S."/>
            <person name="Lundholm N."/>
            <person name="Nishiyama T."/>
            <person name="Yang H."/>
            <person name="Hasebe M."/>
            <person name="Li S."/>
            <person name="Pierce S.K."/>
            <person name="Wang J."/>
        </authorList>
    </citation>
    <scope>NUCLEOTIDE SEQUENCE [LARGE SCALE GENOMIC DNA]</scope>
    <source>
        <strain evidence="2">EC2010</strain>
        <tissue evidence="2">Whole organism of an adult</tissue>
    </source>
</reference>
<evidence type="ECO:0000313" key="3">
    <source>
        <dbReference type="Proteomes" id="UP000271974"/>
    </source>
</evidence>
<sequence length="215" mass="22569">SSDPLVPGQRLPNAAAGSGQFCTVVRSGETVPFRLGARGGRQLSRQECDAMGRVLDTFIPTYLRTFVTRDAAFARFNRAGLGAGSFGAGGPSGINPLSRAGLQGSSGLNRNGNSGNGVFDNANSNNHFTTKNNNNYNNNDNNNFDSIFATNTNRNPRSTVSDDKFNVFAGANGESDNLNSNSGSLNSNFIGTNRLRGVGTDKSYGHGNFGSGNSN</sequence>
<feature type="non-terminal residue" evidence="2">
    <location>
        <position position="215"/>
    </location>
</feature>
<feature type="compositionally biased region" description="Low complexity" evidence="1">
    <location>
        <begin position="101"/>
        <end position="142"/>
    </location>
</feature>
<dbReference type="OrthoDB" id="6162551at2759"/>
<evidence type="ECO:0000256" key="1">
    <source>
        <dbReference type="SAM" id="MobiDB-lite"/>
    </source>
</evidence>
<dbReference type="Proteomes" id="UP000271974">
    <property type="component" value="Unassembled WGS sequence"/>
</dbReference>
<organism evidence="2 3">
    <name type="scientific">Elysia chlorotica</name>
    <name type="common">Eastern emerald elysia</name>
    <name type="synonym">Sea slug</name>
    <dbReference type="NCBI Taxonomy" id="188477"/>
    <lineage>
        <taxon>Eukaryota</taxon>
        <taxon>Metazoa</taxon>
        <taxon>Spiralia</taxon>
        <taxon>Lophotrochozoa</taxon>
        <taxon>Mollusca</taxon>
        <taxon>Gastropoda</taxon>
        <taxon>Heterobranchia</taxon>
        <taxon>Euthyneura</taxon>
        <taxon>Panpulmonata</taxon>
        <taxon>Sacoglossa</taxon>
        <taxon>Placobranchoidea</taxon>
        <taxon>Plakobranchidae</taxon>
        <taxon>Elysia</taxon>
    </lineage>
</organism>
<dbReference type="AlphaFoldDB" id="A0A3S1A0U2"/>
<feature type="non-terminal residue" evidence="2">
    <location>
        <position position="1"/>
    </location>
</feature>
<accession>A0A3S1A0U2</accession>
<feature type="region of interest" description="Disordered" evidence="1">
    <location>
        <begin position="98"/>
        <end position="142"/>
    </location>
</feature>
<dbReference type="STRING" id="188477.A0A3S1A0U2"/>